<evidence type="ECO:0000313" key="1">
    <source>
        <dbReference type="EMBL" id="GIY78161.1"/>
    </source>
</evidence>
<dbReference type="EMBL" id="BPLR01015721">
    <property type="protein sequence ID" value="GIY78161.1"/>
    <property type="molecule type" value="Genomic_DNA"/>
</dbReference>
<name>A0AAV4W6T3_CAEEX</name>
<protein>
    <submittedName>
        <fullName evidence="1">Uncharacterized protein</fullName>
    </submittedName>
</protein>
<proteinExistence type="predicted"/>
<gene>
    <name evidence="1" type="ORF">CEXT_249361</name>
</gene>
<reference evidence="1 2" key="1">
    <citation type="submission" date="2021-06" db="EMBL/GenBank/DDBJ databases">
        <title>Caerostris extrusa draft genome.</title>
        <authorList>
            <person name="Kono N."/>
            <person name="Arakawa K."/>
        </authorList>
    </citation>
    <scope>NUCLEOTIDE SEQUENCE [LARGE SCALE GENOMIC DNA]</scope>
</reference>
<keyword evidence="2" id="KW-1185">Reference proteome</keyword>
<evidence type="ECO:0000313" key="2">
    <source>
        <dbReference type="Proteomes" id="UP001054945"/>
    </source>
</evidence>
<accession>A0AAV4W6T3</accession>
<sequence>MVSPIELMHLIHPSTYSSNQKLLSIIRLMLNSEDFPKLSQSVIKHRGEGVHSKYLDFGVPYLNPKWRYRTPH</sequence>
<dbReference type="AlphaFoldDB" id="A0AAV4W6T3"/>
<dbReference type="Proteomes" id="UP001054945">
    <property type="component" value="Unassembled WGS sequence"/>
</dbReference>
<comment type="caution">
    <text evidence="1">The sequence shown here is derived from an EMBL/GenBank/DDBJ whole genome shotgun (WGS) entry which is preliminary data.</text>
</comment>
<organism evidence="1 2">
    <name type="scientific">Caerostris extrusa</name>
    <name type="common">Bark spider</name>
    <name type="synonym">Caerostris bankana</name>
    <dbReference type="NCBI Taxonomy" id="172846"/>
    <lineage>
        <taxon>Eukaryota</taxon>
        <taxon>Metazoa</taxon>
        <taxon>Ecdysozoa</taxon>
        <taxon>Arthropoda</taxon>
        <taxon>Chelicerata</taxon>
        <taxon>Arachnida</taxon>
        <taxon>Araneae</taxon>
        <taxon>Araneomorphae</taxon>
        <taxon>Entelegynae</taxon>
        <taxon>Araneoidea</taxon>
        <taxon>Araneidae</taxon>
        <taxon>Caerostris</taxon>
    </lineage>
</organism>